<dbReference type="GO" id="GO:0015232">
    <property type="term" value="F:heme transmembrane transporter activity"/>
    <property type="evidence" value="ECO:0007669"/>
    <property type="project" value="InterPro"/>
</dbReference>
<feature type="transmembrane region" description="Helical" evidence="10">
    <location>
        <begin position="110"/>
        <end position="130"/>
    </location>
</feature>
<dbReference type="GO" id="GO:0005886">
    <property type="term" value="C:plasma membrane"/>
    <property type="evidence" value="ECO:0007669"/>
    <property type="project" value="TreeGrafter"/>
</dbReference>
<gene>
    <name evidence="11" type="ORF">g.28221</name>
    <name evidence="12" type="ORF">g.28222</name>
</gene>
<dbReference type="Pfam" id="PF16954">
    <property type="entry name" value="HRG"/>
    <property type="match status" value="1"/>
</dbReference>
<keyword evidence="4" id="KW-0813">Transport</keyword>
<evidence type="ECO:0000256" key="7">
    <source>
        <dbReference type="ARBA" id="ARBA00022989"/>
    </source>
</evidence>
<evidence type="ECO:0000256" key="3">
    <source>
        <dbReference type="ARBA" id="ARBA00006203"/>
    </source>
</evidence>
<evidence type="ECO:0000256" key="10">
    <source>
        <dbReference type="SAM" id="Phobius"/>
    </source>
</evidence>
<evidence type="ECO:0000313" key="11">
    <source>
        <dbReference type="EMBL" id="JAS23475.1"/>
    </source>
</evidence>
<keyword evidence="6" id="KW-0967">Endosome</keyword>
<evidence type="ECO:0000256" key="5">
    <source>
        <dbReference type="ARBA" id="ARBA00022692"/>
    </source>
</evidence>
<feature type="transmembrane region" description="Helical" evidence="10">
    <location>
        <begin position="77"/>
        <end position="98"/>
    </location>
</feature>
<dbReference type="InterPro" id="IPR026218">
    <property type="entry name" value="HRG"/>
</dbReference>
<organism evidence="12">
    <name type="scientific">Clastoptera arizonana</name>
    <name type="common">Arizona spittle bug</name>
    <dbReference type="NCBI Taxonomy" id="38151"/>
    <lineage>
        <taxon>Eukaryota</taxon>
        <taxon>Metazoa</taxon>
        <taxon>Ecdysozoa</taxon>
        <taxon>Arthropoda</taxon>
        <taxon>Hexapoda</taxon>
        <taxon>Insecta</taxon>
        <taxon>Pterygota</taxon>
        <taxon>Neoptera</taxon>
        <taxon>Paraneoptera</taxon>
        <taxon>Hemiptera</taxon>
        <taxon>Auchenorrhyncha</taxon>
        <taxon>Cercopoidea</taxon>
        <taxon>Clastopteridae</taxon>
        <taxon>Clastoptera</taxon>
    </lineage>
</organism>
<keyword evidence="8 10" id="KW-0472">Membrane</keyword>
<evidence type="ECO:0000256" key="2">
    <source>
        <dbReference type="ARBA" id="ARBA00004337"/>
    </source>
</evidence>
<evidence type="ECO:0000256" key="4">
    <source>
        <dbReference type="ARBA" id="ARBA00022448"/>
    </source>
</evidence>
<evidence type="ECO:0000313" key="12">
    <source>
        <dbReference type="EMBL" id="JAS35700.1"/>
    </source>
</evidence>
<accession>A0A1B6ECU0</accession>
<feature type="transmembrane region" description="Helical" evidence="10">
    <location>
        <begin position="7"/>
        <end position="31"/>
    </location>
</feature>
<proteinExistence type="inferred from homology"/>
<evidence type="ECO:0008006" key="13">
    <source>
        <dbReference type="Google" id="ProtNLM"/>
    </source>
</evidence>
<dbReference type="GO" id="GO:0005765">
    <property type="term" value="C:lysosomal membrane"/>
    <property type="evidence" value="ECO:0007669"/>
    <property type="project" value="UniProtKB-SubCell"/>
</dbReference>
<keyword evidence="5 10" id="KW-0812">Transmembrane</keyword>
<protein>
    <recommendedName>
        <fullName evidence="13">Heme transporter hrg1-B</fullName>
    </recommendedName>
</protein>
<name>A0A1B6ECU0_9HEMI</name>
<dbReference type="EMBL" id="GEDC01001598">
    <property type="protein sequence ID" value="JAS35700.1"/>
    <property type="molecule type" value="Transcribed_RNA"/>
</dbReference>
<keyword evidence="9" id="KW-0458">Lysosome</keyword>
<dbReference type="PANTHER" id="PTHR31525:SF1">
    <property type="entry name" value="HEME TRANSPORTER HRG1"/>
    <property type="match status" value="1"/>
</dbReference>
<dbReference type="PANTHER" id="PTHR31525">
    <property type="entry name" value="HEME TRANSPORTER HRG1"/>
    <property type="match status" value="1"/>
</dbReference>
<evidence type="ECO:0000256" key="6">
    <source>
        <dbReference type="ARBA" id="ARBA00022753"/>
    </source>
</evidence>
<comment type="similarity">
    <text evidence="3">Belongs to the HRG family.</text>
</comment>
<dbReference type="AlphaFoldDB" id="A0A1B6ECU0"/>
<dbReference type="EMBL" id="GEDC01013823">
    <property type="protein sequence ID" value="JAS23475.1"/>
    <property type="molecule type" value="Transcribed_RNA"/>
</dbReference>
<feature type="transmembrane region" description="Helical" evidence="10">
    <location>
        <begin position="37"/>
        <end position="57"/>
    </location>
</feature>
<evidence type="ECO:0000256" key="8">
    <source>
        <dbReference type="ARBA" id="ARBA00023136"/>
    </source>
</evidence>
<evidence type="ECO:0000256" key="1">
    <source>
        <dbReference type="ARBA" id="ARBA00004155"/>
    </source>
</evidence>
<reference evidence="12" key="1">
    <citation type="submission" date="2015-12" db="EMBL/GenBank/DDBJ databases">
        <title>De novo transcriptome assembly of four potential Pierce s Disease insect vectors from Arizona vineyards.</title>
        <authorList>
            <person name="Tassone E.E."/>
        </authorList>
    </citation>
    <scope>NUCLEOTIDE SEQUENCE</scope>
</reference>
<keyword evidence="7 10" id="KW-1133">Transmembrane helix</keyword>
<comment type="subcellular location">
    <subcellularLocation>
        <location evidence="2">Endosome membrane</location>
        <topology evidence="2">Multi-pass membrane protein</topology>
    </subcellularLocation>
    <subcellularLocation>
        <location evidence="1">Lysosome membrane</location>
        <topology evidence="1">Multi-pass membrane protein</topology>
    </subcellularLocation>
</comment>
<sequence>MGKLGTVIGLAFSGFGIFAGFSAFFTFMLYYSNYQASVWALISGIIAAVNFHLMILFYRDKLESWHSVNTLKDIQYLAFFALLFGTTGIIWYLFKIIYYTLPILPVDDSMQIAAVWAFMTAKWGVGLYFITNKYTKYIEEISPRLLNTGRSRYY</sequence>
<dbReference type="PRINTS" id="PR02095">
    <property type="entry name" value="TRNSPORTRHRG"/>
</dbReference>
<dbReference type="GO" id="GO:0010008">
    <property type="term" value="C:endosome membrane"/>
    <property type="evidence" value="ECO:0007669"/>
    <property type="project" value="UniProtKB-SubCell"/>
</dbReference>
<dbReference type="GO" id="GO:0020037">
    <property type="term" value="F:heme binding"/>
    <property type="evidence" value="ECO:0007669"/>
    <property type="project" value="TreeGrafter"/>
</dbReference>
<evidence type="ECO:0000256" key="9">
    <source>
        <dbReference type="ARBA" id="ARBA00023228"/>
    </source>
</evidence>